<name>A0A9W9N6W2_9EURO</name>
<evidence type="ECO:0000256" key="1">
    <source>
        <dbReference type="SAM" id="Coils"/>
    </source>
</evidence>
<reference evidence="3" key="2">
    <citation type="journal article" date="2023" name="IMA Fungus">
        <title>Comparative genomic study of the Penicillium genus elucidates a diverse pangenome and 15 lateral gene transfer events.</title>
        <authorList>
            <person name="Petersen C."/>
            <person name="Sorensen T."/>
            <person name="Nielsen M.R."/>
            <person name="Sondergaard T.E."/>
            <person name="Sorensen J.L."/>
            <person name="Fitzpatrick D.A."/>
            <person name="Frisvad J.C."/>
            <person name="Nielsen K.L."/>
        </authorList>
    </citation>
    <scope>NUCLEOTIDE SEQUENCE</scope>
    <source>
        <strain evidence="3">IBT 20477</strain>
    </source>
</reference>
<keyword evidence="4" id="KW-1185">Reference proteome</keyword>
<comment type="caution">
    <text evidence="3">The sequence shown here is derived from an EMBL/GenBank/DDBJ whole genome shotgun (WGS) entry which is preliminary data.</text>
</comment>
<accession>A0A9W9N6W2</accession>
<dbReference type="CDD" id="cd14688">
    <property type="entry name" value="bZIP_YAP"/>
    <property type="match status" value="1"/>
</dbReference>
<dbReference type="InterPro" id="IPR046347">
    <property type="entry name" value="bZIP_sf"/>
</dbReference>
<dbReference type="PANTHER" id="PTHR40618:SF1">
    <property type="entry name" value="B-ZIP TRANSCRIPTION FACTOR (EUROFUNG)"/>
    <property type="match status" value="1"/>
</dbReference>
<dbReference type="Proteomes" id="UP001150942">
    <property type="component" value="Unassembled WGS sequence"/>
</dbReference>
<protein>
    <recommendedName>
        <fullName evidence="5">BZIP domain-containing protein</fullName>
    </recommendedName>
</protein>
<proteinExistence type="predicted"/>
<reference evidence="3" key="1">
    <citation type="submission" date="2022-11" db="EMBL/GenBank/DDBJ databases">
        <authorList>
            <person name="Petersen C."/>
        </authorList>
    </citation>
    <scope>NUCLEOTIDE SEQUENCE</scope>
    <source>
        <strain evidence="3">IBT 20477</strain>
    </source>
</reference>
<dbReference type="SUPFAM" id="SSF57959">
    <property type="entry name" value="Leucine zipper domain"/>
    <property type="match status" value="1"/>
</dbReference>
<dbReference type="EMBL" id="JAPQKQ010000001">
    <property type="protein sequence ID" value="KAJ5214267.1"/>
    <property type="molecule type" value="Genomic_DNA"/>
</dbReference>
<feature type="region of interest" description="Disordered" evidence="2">
    <location>
        <begin position="1"/>
        <end position="47"/>
    </location>
</feature>
<dbReference type="Gene3D" id="1.20.5.170">
    <property type="match status" value="1"/>
</dbReference>
<evidence type="ECO:0000313" key="4">
    <source>
        <dbReference type="Proteomes" id="UP001150942"/>
    </source>
</evidence>
<gene>
    <name evidence="3" type="ORF">N7449_001436</name>
</gene>
<sequence length="515" mass="57349">MASLKNQGNDWANVKSPTKQQRKRGRPPIQSTSDSTLPGDEDSQRKKRVRLAQRAYRNRKDMEVDGLKARIARLEDALDQTTKSFTRFHNSVIGADNLPPKLAMEISRTALSIASVAQKAHSREPLQNVVPEDGGSGKSPDCQDATANAIEELVAREIRPTETAQISISSNPSTISAPRNSVTSFGLVETPSLMDFSTTISAQQNLVPRASETHQRTQFAALLLRLCLEEGARLLTSPTMTYDDLHPALSIHLTWVSLDDLRIQSVRFMASNFEYLPEDLDPSVTPVCPNMYRSIEGGDGIVVPRVPKLNPQQLVHGRTRTKISTNLHGFQGEWLEPIDVQEYLEWKRIFLGNCGQSRVLQIAIPEITLADIWTQNADAIFTEEIQRSRILPTLWPFDIESQALELKVPDEVVTQSAESQIPTLVRQNDPLGIINPEQPIVAHALHEYQSQSDAAQYNPSSDFYPPRYAEQFISVRLHLERFIGLLVGAACCIGPGPGVRKEDVDHALRVSIAVY</sequence>
<feature type="region of interest" description="Disordered" evidence="2">
    <location>
        <begin position="120"/>
        <end position="143"/>
    </location>
</feature>
<keyword evidence="1" id="KW-0175">Coiled coil</keyword>
<evidence type="ECO:0008006" key="5">
    <source>
        <dbReference type="Google" id="ProtNLM"/>
    </source>
</evidence>
<organism evidence="3 4">
    <name type="scientific">Penicillium cf. viridicatum</name>
    <dbReference type="NCBI Taxonomy" id="2972119"/>
    <lineage>
        <taxon>Eukaryota</taxon>
        <taxon>Fungi</taxon>
        <taxon>Dikarya</taxon>
        <taxon>Ascomycota</taxon>
        <taxon>Pezizomycotina</taxon>
        <taxon>Eurotiomycetes</taxon>
        <taxon>Eurotiomycetidae</taxon>
        <taxon>Eurotiales</taxon>
        <taxon>Aspergillaceae</taxon>
        <taxon>Penicillium</taxon>
    </lineage>
</organism>
<dbReference type="PANTHER" id="PTHR40618">
    <property type="entry name" value="B-ZIP TRANSCRIPTION FACTOR (EUROFUNG)-RELATED"/>
    <property type="match status" value="1"/>
</dbReference>
<dbReference type="GO" id="GO:0003700">
    <property type="term" value="F:DNA-binding transcription factor activity"/>
    <property type="evidence" value="ECO:0007669"/>
    <property type="project" value="InterPro"/>
</dbReference>
<dbReference type="OrthoDB" id="3555317at2759"/>
<dbReference type="AlphaFoldDB" id="A0A9W9N6W2"/>
<evidence type="ECO:0000313" key="3">
    <source>
        <dbReference type="EMBL" id="KAJ5214267.1"/>
    </source>
</evidence>
<evidence type="ECO:0000256" key="2">
    <source>
        <dbReference type="SAM" id="MobiDB-lite"/>
    </source>
</evidence>
<feature type="compositionally biased region" description="Polar residues" evidence="2">
    <location>
        <begin position="1"/>
        <end position="19"/>
    </location>
</feature>
<feature type="coiled-coil region" evidence="1">
    <location>
        <begin position="57"/>
        <end position="84"/>
    </location>
</feature>